<dbReference type="Pfam" id="PF00534">
    <property type="entry name" value="Glycos_transf_1"/>
    <property type="match status" value="1"/>
</dbReference>
<comment type="caution">
    <text evidence="4">The sequence shown here is derived from an EMBL/GenBank/DDBJ whole genome shotgun (WGS) entry which is preliminary data.</text>
</comment>
<proteinExistence type="predicted"/>
<dbReference type="PATRIC" id="fig|1618634.3.peg.77"/>
<sequence length="372" mass="42001">MKIAIDCHTLEVENWAGKEQVLFNFLLSLKANDKINDYILYCRRQVLKAADWPQRWQIKSWQLPSPLWQLIVLLHCLIQKVDVLVAPCAYLLPAINVFCANVVILHDVTTIIPDIAPTHKLGIKIKEKLFLRLALRRAKVIIAVSEHTKKDAVKYFNIAPNKIGVIYPGCRFNQSLISLDILAAEKLSEHHLPLEFILFVGTLEPRKNLNNLILAYKQLHDRQKAIPSLLIVGKKGWYYQDIFNLVATNNLTNKVVFAGYLPNELLPYLYNKALVTVYPSLYEGFGLPALEAMACGSPVIATNTSSVSEVTGQAAILVNPYSVDEIADAMHKVLTSPDLQQTMRKQGLQQAAQFSWLNFVQSFLTIINQITK</sequence>
<organism evidence="4 5">
    <name type="scientific">Candidatus Falkowbacteria bacterium GW2011_GWA2_39_24</name>
    <dbReference type="NCBI Taxonomy" id="1618634"/>
    <lineage>
        <taxon>Bacteria</taxon>
        <taxon>Candidatus Falkowiibacteriota</taxon>
    </lineage>
</organism>
<name>A0A0G0QYB3_9BACT</name>
<evidence type="ECO:0000256" key="1">
    <source>
        <dbReference type="ARBA" id="ARBA00022679"/>
    </source>
</evidence>
<dbReference type="InterPro" id="IPR028098">
    <property type="entry name" value="Glyco_trans_4-like_N"/>
</dbReference>
<dbReference type="PANTHER" id="PTHR46401">
    <property type="entry name" value="GLYCOSYLTRANSFERASE WBBK-RELATED"/>
    <property type="match status" value="1"/>
</dbReference>
<evidence type="ECO:0000259" key="3">
    <source>
        <dbReference type="Pfam" id="PF13439"/>
    </source>
</evidence>
<dbReference type="CDD" id="cd03809">
    <property type="entry name" value="GT4_MtfB-like"/>
    <property type="match status" value="1"/>
</dbReference>
<dbReference type="Proteomes" id="UP000034048">
    <property type="component" value="Unassembled WGS sequence"/>
</dbReference>
<dbReference type="GO" id="GO:0009103">
    <property type="term" value="P:lipopolysaccharide biosynthetic process"/>
    <property type="evidence" value="ECO:0007669"/>
    <property type="project" value="TreeGrafter"/>
</dbReference>
<evidence type="ECO:0000313" key="5">
    <source>
        <dbReference type="Proteomes" id="UP000034048"/>
    </source>
</evidence>
<dbReference type="InterPro" id="IPR001296">
    <property type="entry name" value="Glyco_trans_1"/>
</dbReference>
<feature type="domain" description="Glycosyl transferase family 1" evidence="2">
    <location>
        <begin position="195"/>
        <end position="347"/>
    </location>
</feature>
<dbReference type="FunFam" id="3.40.50.2000:FF:000119">
    <property type="entry name" value="Glycosyl transferase group 1"/>
    <property type="match status" value="1"/>
</dbReference>
<dbReference type="Pfam" id="PF13439">
    <property type="entry name" value="Glyco_transf_4"/>
    <property type="match status" value="1"/>
</dbReference>
<dbReference type="AlphaFoldDB" id="A0A0G0QYB3"/>
<dbReference type="PANTHER" id="PTHR46401:SF2">
    <property type="entry name" value="GLYCOSYLTRANSFERASE WBBK-RELATED"/>
    <property type="match status" value="1"/>
</dbReference>
<accession>A0A0G0QYB3</accession>
<dbReference type="GO" id="GO:0016757">
    <property type="term" value="F:glycosyltransferase activity"/>
    <property type="evidence" value="ECO:0007669"/>
    <property type="project" value="InterPro"/>
</dbReference>
<protein>
    <submittedName>
        <fullName evidence="4">Glycosyl transferase group 1</fullName>
    </submittedName>
</protein>
<evidence type="ECO:0000313" key="4">
    <source>
        <dbReference type="EMBL" id="KKR15295.1"/>
    </source>
</evidence>
<gene>
    <name evidence="4" type="ORF">UT42_C0005G0015</name>
</gene>
<reference evidence="4 5" key="1">
    <citation type="journal article" date="2015" name="Nature">
        <title>rRNA introns, odd ribosomes, and small enigmatic genomes across a large radiation of phyla.</title>
        <authorList>
            <person name="Brown C.T."/>
            <person name="Hug L.A."/>
            <person name="Thomas B.C."/>
            <person name="Sharon I."/>
            <person name="Castelle C.J."/>
            <person name="Singh A."/>
            <person name="Wilkins M.J."/>
            <person name="Williams K.H."/>
            <person name="Banfield J.F."/>
        </authorList>
    </citation>
    <scope>NUCLEOTIDE SEQUENCE [LARGE SCALE GENOMIC DNA]</scope>
</reference>
<evidence type="ECO:0000259" key="2">
    <source>
        <dbReference type="Pfam" id="PF00534"/>
    </source>
</evidence>
<feature type="domain" description="Glycosyltransferase subfamily 4-like N-terminal" evidence="3">
    <location>
        <begin position="64"/>
        <end position="169"/>
    </location>
</feature>
<dbReference type="Gene3D" id="3.40.50.2000">
    <property type="entry name" value="Glycogen Phosphorylase B"/>
    <property type="match status" value="2"/>
</dbReference>
<keyword evidence="1 4" id="KW-0808">Transferase</keyword>
<dbReference type="SUPFAM" id="SSF53756">
    <property type="entry name" value="UDP-Glycosyltransferase/glycogen phosphorylase"/>
    <property type="match status" value="1"/>
</dbReference>
<dbReference type="EMBL" id="LBWS01000005">
    <property type="protein sequence ID" value="KKR15295.1"/>
    <property type="molecule type" value="Genomic_DNA"/>
</dbReference>